<dbReference type="EMBL" id="MT520819">
    <property type="protein sequence ID" value="QKW93913.1"/>
    <property type="molecule type" value="Genomic_DNA"/>
</dbReference>
<feature type="compositionally biased region" description="Pro residues" evidence="1">
    <location>
        <begin position="105"/>
        <end position="116"/>
    </location>
</feature>
<dbReference type="AlphaFoldDB" id="A0A7D5BEB5"/>
<feature type="region of interest" description="Disordered" evidence="1">
    <location>
        <begin position="19"/>
        <end position="132"/>
    </location>
</feature>
<feature type="chain" id="PRO_5027663542" description="DUF3887 domain-containing protein" evidence="2">
    <location>
        <begin position="19"/>
        <end position="255"/>
    </location>
</feature>
<feature type="compositionally biased region" description="Low complexity" evidence="1">
    <location>
        <begin position="19"/>
        <end position="41"/>
    </location>
</feature>
<evidence type="ECO:0000313" key="3">
    <source>
        <dbReference type="EMBL" id="QKW93913.1"/>
    </source>
</evidence>
<proteinExistence type="predicted"/>
<organism evidence="3">
    <name type="scientific">Vitiosangium cumulatum</name>
    <dbReference type="NCBI Taxonomy" id="1867796"/>
    <lineage>
        <taxon>Bacteria</taxon>
        <taxon>Pseudomonadati</taxon>
        <taxon>Myxococcota</taxon>
        <taxon>Myxococcia</taxon>
        <taxon>Myxococcales</taxon>
        <taxon>Cystobacterineae</taxon>
        <taxon>Archangiaceae</taxon>
        <taxon>Vitiosangium</taxon>
    </lineage>
</organism>
<accession>A0A7D5BEB5</accession>
<feature type="compositionally biased region" description="Low complexity" evidence="1">
    <location>
        <begin position="117"/>
        <end position="128"/>
    </location>
</feature>
<feature type="signal peptide" evidence="2">
    <location>
        <begin position="1"/>
        <end position="18"/>
    </location>
</feature>
<evidence type="ECO:0000256" key="1">
    <source>
        <dbReference type="SAM" id="MobiDB-lite"/>
    </source>
</evidence>
<protein>
    <recommendedName>
        <fullName evidence="4">DUF3887 domain-containing protein</fullName>
    </recommendedName>
</protein>
<feature type="compositionally biased region" description="Low complexity" evidence="1">
    <location>
        <begin position="84"/>
        <end position="104"/>
    </location>
</feature>
<sequence>MRRWSLALLLSTASPVLAQEAQEAPATPAAEPAAAPAAPTTEQPPTPTAEQAPSTEQAPSAEQAPSGEAAPAEKPVRRRRAKQQDAAAPAPAVQAPAQAAQAPAPQAPPAPAPTPAAPAAAPAAEPQPGSVQAQLREEARYLVSYLLTNDVRSTVPMLAFPFQLEERRFDTPESLVVTWVKQLRNKRTDLITLYDIEVLPYAEMEKKYGKPPARLGAVVPRGTEVYAAVANLSGHAAVILYKQEDLGWKAFAYTD</sequence>
<evidence type="ECO:0008006" key="4">
    <source>
        <dbReference type="Google" id="ProtNLM"/>
    </source>
</evidence>
<keyword evidence="2" id="KW-0732">Signal</keyword>
<name>A0A7D5BEB5_9BACT</name>
<evidence type="ECO:0000256" key="2">
    <source>
        <dbReference type="SAM" id="SignalP"/>
    </source>
</evidence>
<reference evidence="3" key="1">
    <citation type="journal article" date="2020" name="Molecules">
        <title>2-Hydroxysorangiadenosine: Structure and Biosynthesis of a Myxobacterial Sesquiterpene-Nucleoside.</title>
        <authorList>
            <person name="Okoth D.A."/>
            <person name="Hug J.J."/>
            <person name="Garcia R."/>
            <person name="Sproer C."/>
            <person name="Overmann J."/>
            <person name="Muller R."/>
        </authorList>
    </citation>
    <scope>NUCLEOTIDE SEQUENCE</scope>
    <source>
        <strain evidence="3">MCy10943</strain>
    </source>
</reference>